<dbReference type="Proteomes" id="UP001501570">
    <property type="component" value="Unassembled WGS sequence"/>
</dbReference>
<keyword evidence="2" id="KW-0732">Signal</keyword>
<feature type="chain" id="PRO_5047085102" evidence="2">
    <location>
        <begin position="18"/>
        <end position="86"/>
    </location>
</feature>
<reference evidence="4" key="1">
    <citation type="journal article" date="2019" name="Int. J. Syst. Evol. Microbiol.">
        <title>The Global Catalogue of Microorganisms (GCM) 10K type strain sequencing project: providing services to taxonomists for standard genome sequencing and annotation.</title>
        <authorList>
            <consortium name="The Broad Institute Genomics Platform"/>
            <consortium name="The Broad Institute Genome Sequencing Center for Infectious Disease"/>
            <person name="Wu L."/>
            <person name="Ma J."/>
        </authorList>
    </citation>
    <scope>NUCLEOTIDE SEQUENCE [LARGE SCALE GENOMIC DNA]</scope>
    <source>
        <strain evidence="4">JCM 18304</strain>
    </source>
</reference>
<feature type="signal peptide" evidence="2">
    <location>
        <begin position="1"/>
        <end position="17"/>
    </location>
</feature>
<proteinExistence type="predicted"/>
<name>A0ABP9RQD8_9ACTN</name>
<accession>A0ABP9RQD8</accession>
<comment type="caution">
    <text evidence="3">The sequence shown here is derived from an EMBL/GenBank/DDBJ whole genome shotgun (WGS) entry which is preliminary data.</text>
</comment>
<organism evidence="3 4">
    <name type="scientific">Rugosimonospora acidiphila</name>
    <dbReference type="NCBI Taxonomy" id="556531"/>
    <lineage>
        <taxon>Bacteria</taxon>
        <taxon>Bacillati</taxon>
        <taxon>Actinomycetota</taxon>
        <taxon>Actinomycetes</taxon>
        <taxon>Micromonosporales</taxon>
        <taxon>Micromonosporaceae</taxon>
        <taxon>Rugosimonospora</taxon>
    </lineage>
</organism>
<gene>
    <name evidence="3" type="ORF">GCM10023322_23520</name>
</gene>
<protein>
    <submittedName>
        <fullName evidence="3">Uncharacterized protein</fullName>
    </submittedName>
</protein>
<sequence length="86" mass="9275">MATLVAGIQLLVAAAFASIPGSAITSAPPRSPPSRAELRRQDVRPEVLAENRIRFDASGHETADPGDRRRGDDRHRASPAPAWPRL</sequence>
<evidence type="ECO:0000256" key="2">
    <source>
        <dbReference type="SAM" id="SignalP"/>
    </source>
</evidence>
<evidence type="ECO:0000313" key="4">
    <source>
        <dbReference type="Proteomes" id="UP001501570"/>
    </source>
</evidence>
<dbReference type="RefSeq" id="WP_345628807.1">
    <property type="nucleotide sequence ID" value="NZ_BAABJQ010000005.1"/>
</dbReference>
<keyword evidence="4" id="KW-1185">Reference proteome</keyword>
<feature type="compositionally biased region" description="Basic and acidic residues" evidence="1">
    <location>
        <begin position="36"/>
        <end position="76"/>
    </location>
</feature>
<dbReference type="EMBL" id="BAABJQ010000005">
    <property type="protein sequence ID" value="GAA5183677.1"/>
    <property type="molecule type" value="Genomic_DNA"/>
</dbReference>
<evidence type="ECO:0000313" key="3">
    <source>
        <dbReference type="EMBL" id="GAA5183677.1"/>
    </source>
</evidence>
<evidence type="ECO:0000256" key="1">
    <source>
        <dbReference type="SAM" id="MobiDB-lite"/>
    </source>
</evidence>
<feature type="region of interest" description="Disordered" evidence="1">
    <location>
        <begin position="21"/>
        <end position="86"/>
    </location>
</feature>